<dbReference type="Gene3D" id="2.60.450.10">
    <property type="entry name" value="Lipopolysaccharide (LPS) transport protein A like domain"/>
    <property type="match status" value="1"/>
</dbReference>
<dbReference type="OrthoDB" id="1441896at2"/>
<evidence type="ECO:0008006" key="4">
    <source>
        <dbReference type="Google" id="ProtNLM"/>
    </source>
</evidence>
<accession>A0A1H5NWX4</accession>
<sequence length="126" mass="13810">MKNLVLLLMMLIGTGLYAQDTPEIFKGAGVVFSGDNSNFSKNRQVVEFTGNVHFTTDIVEIEKADKIVYDKKTKTFTISGFKEMRLHGKKKMASDYGSTTLKVDLGDCVAYLIPDSSACPDGKGNC</sequence>
<organism evidence="2 3">
    <name type="scientific">Salinimicrobium catena</name>
    <dbReference type="NCBI Taxonomy" id="390640"/>
    <lineage>
        <taxon>Bacteria</taxon>
        <taxon>Pseudomonadati</taxon>
        <taxon>Bacteroidota</taxon>
        <taxon>Flavobacteriia</taxon>
        <taxon>Flavobacteriales</taxon>
        <taxon>Flavobacteriaceae</taxon>
        <taxon>Salinimicrobium</taxon>
    </lineage>
</organism>
<keyword evidence="1" id="KW-0732">Signal</keyword>
<dbReference type="RefSeq" id="WP_143019312.1">
    <property type="nucleotide sequence ID" value="NZ_FNGG01000006.1"/>
</dbReference>
<gene>
    <name evidence="2" type="ORF">SAMN04488034_10685</name>
</gene>
<proteinExistence type="predicted"/>
<evidence type="ECO:0000256" key="1">
    <source>
        <dbReference type="SAM" id="SignalP"/>
    </source>
</evidence>
<protein>
    <recommendedName>
        <fullName evidence="4">Organic solvent tolerance-like N-terminal domain-containing protein</fullName>
    </recommendedName>
</protein>
<dbReference type="Proteomes" id="UP000199448">
    <property type="component" value="Unassembled WGS sequence"/>
</dbReference>
<dbReference type="STRING" id="390640.SAMN04488034_10685"/>
<dbReference type="EMBL" id="FNUG01000006">
    <property type="protein sequence ID" value="SEF05884.1"/>
    <property type="molecule type" value="Genomic_DNA"/>
</dbReference>
<dbReference type="AlphaFoldDB" id="A0A1H5NWX4"/>
<feature type="chain" id="PRO_5011570515" description="Organic solvent tolerance-like N-terminal domain-containing protein" evidence="1">
    <location>
        <begin position="19"/>
        <end position="126"/>
    </location>
</feature>
<name>A0A1H5NWX4_9FLAO</name>
<evidence type="ECO:0000313" key="3">
    <source>
        <dbReference type="Proteomes" id="UP000199448"/>
    </source>
</evidence>
<evidence type="ECO:0000313" key="2">
    <source>
        <dbReference type="EMBL" id="SEF05884.1"/>
    </source>
</evidence>
<reference evidence="2 3" key="1">
    <citation type="submission" date="2016-10" db="EMBL/GenBank/DDBJ databases">
        <authorList>
            <person name="de Groot N.N."/>
        </authorList>
    </citation>
    <scope>NUCLEOTIDE SEQUENCE [LARGE SCALE GENOMIC DNA]</scope>
    <source>
        <strain evidence="2 3">DSM 23553</strain>
    </source>
</reference>
<feature type="signal peptide" evidence="1">
    <location>
        <begin position="1"/>
        <end position="18"/>
    </location>
</feature>
<keyword evidence="3" id="KW-1185">Reference proteome</keyword>